<organism evidence="1 2">
    <name type="scientific">Bacteroides xylanisolvens</name>
    <dbReference type="NCBI Taxonomy" id="371601"/>
    <lineage>
        <taxon>Bacteria</taxon>
        <taxon>Pseudomonadati</taxon>
        <taxon>Bacteroidota</taxon>
        <taxon>Bacteroidia</taxon>
        <taxon>Bacteroidales</taxon>
        <taxon>Bacteroidaceae</taxon>
        <taxon>Bacteroides</taxon>
    </lineage>
</organism>
<dbReference type="RefSeq" id="WP_074704948.1">
    <property type="nucleotide sequence ID" value="NZ_FNRP01000002.1"/>
</dbReference>
<evidence type="ECO:0000313" key="2">
    <source>
        <dbReference type="Proteomes" id="UP000183040"/>
    </source>
</evidence>
<name>A0A1H3YPU3_9BACE</name>
<dbReference type="Proteomes" id="UP000183040">
    <property type="component" value="Unassembled WGS sequence"/>
</dbReference>
<accession>A0A1H3YPU3</accession>
<reference evidence="1 2" key="1">
    <citation type="submission" date="2016-10" db="EMBL/GenBank/DDBJ databases">
        <authorList>
            <person name="de Groot N.N."/>
        </authorList>
    </citation>
    <scope>NUCLEOTIDE SEQUENCE [LARGE SCALE GENOMIC DNA]</scope>
    <source>
        <strain evidence="1 2">NLAE-zl-G339</strain>
    </source>
</reference>
<proteinExistence type="predicted"/>
<dbReference type="EMBL" id="FNRP01000002">
    <property type="protein sequence ID" value="SEA13211.1"/>
    <property type="molecule type" value="Genomic_DNA"/>
</dbReference>
<dbReference type="Pfam" id="PF06908">
    <property type="entry name" value="YpsA"/>
    <property type="match status" value="1"/>
</dbReference>
<evidence type="ECO:0000313" key="1">
    <source>
        <dbReference type="EMBL" id="SEA13211.1"/>
    </source>
</evidence>
<gene>
    <name evidence="1" type="ORF">SAMN04487924_102299</name>
</gene>
<dbReference type="AlphaFoldDB" id="A0A1H3YPU3"/>
<evidence type="ECO:0008006" key="3">
    <source>
        <dbReference type="Google" id="ProtNLM"/>
    </source>
</evidence>
<dbReference type="InterPro" id="IPR010697">
    <property type="entry name" value="YspA"/>
</dbReference>
<sequence length="168" mass="18861">MTTNLLKSNSQGVPSAAFTGHRHIPYVKYPQIKGRLKVAIYNAYLQGIRNFRCGMAVGFDMLAAEAVLELKEQLHDISLSAIVPYRNQSERFAPSAREKYNAILEKADDVKVLSEDYYTGCFHERNDYMIRHSSLLIAYFDGTPKGGTFYTCNKAAAKGVPVNNLYIP</sequence>
<dbReference type="PANTHER" id="PTHR38440">
    <property type="entry name" value="UPF0398 PROTEIN YPSA"/>
    <property type="match status" value="1"/>
</dbReference>
<dbReference type="SUPFAM" id="SSF102405">
    <property type="entry name" value="MCP/YpsA-like"/>
    <property type="match status" value="1"/>
</dbReference>
<dbReference type="PANTHER" id="PTHR38440:SF1">
    <property type="entry name" value="UPF0398 PROTEIN SPR0331"/>
    <property type="match status" value="1"/>
</dbReference>
<dbReference type="Gene3D" id="3.40.50.450">
    <property type="match status" value="1"/>
</dbReference>
<protein>
    <recommendedName>
        <fullName evidence="3">DUF1273 family protein</fullName>
    </recommendedName>
</protein>